<evidence type="ECO:0000256" key="8">
    <source>
        <dbReference type="PIRSR" id="PIRSR006278-2"/>
    </source>
</evidence>
<evidence type="ECO:0000256" key="3">
    <source>
        <dbReference type="ARBA" id="ARBA00022898"/>
    </source>
</evidence>
<evidence type="ECO:0000313" key="11">
    <source>
        <dbReference type="Proteomes" id="UP000705283"/>
    </source>
</evidence>
<dbReference type="InterPro" id="IPR001926">
    <property type="entry name" value="TrpB-like_PALP"/>
</dbReference>
<dbReference type="EC" id="4.4.1.25" evidence="5"/>
<name>A0AA40X3Z6_9GAMM</name>
<gene>
    <name evidence="10" type="ORF">ITX54_15785</name>
</gene>
<dbReference type="InterPro" id="IPR036052">
    <property type="entry name" value="TrpB-like_PALP_sf"/>
</dbReference>
<evidence type="ECO:0000256" key="7">
    <source>
        <dbReference type="PIRSR" id="PIRSR006278-1"/>
    </source>
</evidence>
<reference evidence="10" key="2">
    <citation type="submission" date="2022-09" db="EMBL/GenBank/DDBJ databases">
        <title>Rouxiella aceris sp. nov., isolated from tree sap and emended description of the genus Rhouxiella.</title>
        <authorList>
            <person name="Kim I.S."/>
        </authorList>
    </citation>
    <scope>NUCLEOTIDE SEQUENCE</scope>
    <source>
        <strain evidence="10">SAP-2</strain>
    </source>
</reference>
<dbReference type="SUPFAM" id="SSF53686">
    <property type="entry name" value="Tryptophan synthase beta subunit-like PLP-dependent enzymes"/>
    <property type="match status" value="1"/>
</dbReference>
<accession>A0AA40X3Z6</accession>
<dbReference type="AlphaFoldDB" id="A0AA40X3Z6"/>
<evidence type="ECO:0000256" key="2">
    <source>
        <dbReference type="ARBA" id="ARBA00008639"/>
    </source>
</evidence>
<dbReference type="GO" id="GO:0034011">
    <property type="term" value="F:L-cysteate sulfo-lyase activity"/>
    <property type="evidence" value="ECO:0007669"/>
    <property type="project" value="UniProtKB-EC"/>
</dbReference>
<dbReference type="InterPro" id="IPR027278">
    <property type="entry name" value="ACCD_DCysDesulf"/>
</dbReference>
<sequence>MSSLRRNTVPSSLPDSSSLSILKHQLEKFSRIDLVGNSTPLERLNRLSDFVGRDIYIKRDDVTPLALGGNKLRKLEFLAAAAIDEGADTLITAGAIQSNHVRQTAAVAAKLGLKCLALLENPIGTDAHNYLSNGNRMLLDLFNAEVVMCDALTDPMAQMAEQAELLEAQGFRPYIVPIGGSNALGALGYVQCAIEIAEQSSAGFVDFSAVVVASGSAGTHAGLAVALRELMPTTQLIGVTVSRTADAQRPKVEAIAQDLMQKLELEGDAPEILLWDEYFGPRYGEPSQEGNAAIKLLAELEAMLLDPVYTGKTMAGMLDGLEHQRFPGDGPILFVHTGGSPALFAYL</sequence>
<comment type="caution">
    <text evidence="10">The sequence shown here is derived from an EMBL/GenBank/DDBJ whole genome shotgun (WGS) entry which is preliminary data.</text>
</comment>
<feature type="domain" description="Tryptophan synthase beta chain-like PALP" evidence="9">
    <location>
        <begin position="36"/>
        <end position="338"/>
    </location>
</feature>
<dbReference type="EMBL" id="JADMKS010000006">
    <property type="protein sequence ID" value="MBF6638125.1"/>
    <property type="molecule type" value="Genomic_DNA"/>
</dbReference>
<feature type="active site" description="Nucleophile" evidence="7">
    <location>
        <position position="98"/>
    </location>
</feature>
<dbReference type="GO" id="GO:0019148">
    <property type="term" value="F:D-cysteine desulfhydrase activity"/>
    <property type="evidence" value="ECO:0007669"/>
    <property type="project" value="TreeGrafter"/>
</dbReference>
<reference evidence="10" key="1">
    <citation type="submission" date="2020-11" db="EMBL/GenBank/DDBJ databases">
        <authorList>
            <person name="Lee S.D."/>
        </authorList>
    </citation>
    <scope>NUCLEOTIDE SEQUENCE</scope>
    <source>
        <strain evidence="10">SAP-2</strain>
    </source>
</reference>
<organism evidence="10 11">
    <name type="scientific">Rouxiella silvae</name>
    <dbReference type="NCBI Taxonomy" id="1646373"/>
    <lineage>
        <taxon>Bacteria</taxon>
        <taxon>Pseudomonadati</taxon>
        <taxon>Pseudomonadota</taxon>
        <taxon>Gammaproteobacteria</taxon>
        <taxon>Enterobacterales</taxon>
        <taxon>Yersiniaceae</taxon>
        <taxon>Rouxiella</taxon>
    </lineage>
</organism>
<dbReference type="RefSeq" id="WP_194978356.1">
    <property type="nucleotide sequence ID" value="NZ_JADMKS010000006.1"/>
</dbReference>
<dbReference type="Proteomes" id="UP000705283">
    <property type="component" value="Unassembled WGS sequence"/>
</dbReference>
<dbReference type="Gene3D" id="3.40.50.1100">
    <property type="match status" value="2"/>
</dbReference>
<keyword evidence="3 8" id="KW-0663">Pyridoxal phosphate</keyword>
<evidence type="ECO:0000256" key="4">
    <source>
        <dbReference type="ARBA" id="ARBA00023239"/>
    </source>
</evidence>
<dbReference type="PANTHER" id="PTHR43780">
    <property type="entry name" value="1-AMINOCYCLOPROPANE-1-CARBOXYLATE DEAMINASE-RELATED"/>
    <property type="match status" value="1"/>
</dbReference>
<dbReference type="NCBIfam" id="NF003030">
    <property type="entry name" value="PRK03910.1-3"/>
    <property type="match status" value="1"/>
</dbReference>
<evidence type="ECO:0000259" key="9">
    <source>
        <dbReference type="Pfam" id="PF00291"/>
    </source>
</evidence>
<dbReference type="FunFam" id="3.40.50.1100:FF:000017">
    <property type="entry name" value="D-cysteine desulfhydrase"/>
    <property type="match status" value="1"/>
</dbReference>
<feature type="modified residue" description="N6-(pyridoxal phosphate)lysine" evidence="8">
    <location>
        <position position="71"/>
    </location>
</feature>
<dbReference type="NCBIfam" id="TIGR01275">
    <property type="entry name" value="ACC_deam_rel"/>
    <property type="match status" value="1"/>
</dbReference>
<proteinExistence type="inferred from homology"/>
<evidence type="ECO:0000256" key="6">
    <source>
        <dbReference type="ARBA" id="ARBA00068519"/>
    </source>
</evidence>
<dbReference type="PANTHER" id="PTHR43780:SF2">
    <property type="entry name" value="1-AMINOCYCLOPROPANE-1-CARBOXYLATE DEAMINASE-RELATED"/>
    <property type="match status" value="1"/>
</dbReference>
<dbReference type="Pfam" id="PF00291">
    <property type="entry name" value="PALP"/>
    <property type="match status" value="1"/>
</dbReference>
<dbReference type="PIRSF" id="PIRSF006278">
    <property type="entry name" value="ACCD_DCysDesulf"/>
    <property type="match status" value="1"/>
</dbReference>
<keyword evidence="4 10" id="KW-0456">Lyase</keyword>
<evidence type="ECO:0000313" key="10">
    <source>
        <dbReference type="EMBL" id="MBF6638125.1"/>
    </source>
</evidence>
<dbReference type="InterPro" id="IPR005966">
    <property type="entry name" value="D-Cys_desShydrase"/>
</dbReference>
<protein>
    <recommendedName>
        <fullName evidence="6">L-cysteate sulfo-lyase</fullName>
        <ecNumber evidence="5">4.4.1.25</ecNumber>
    </recommendedName>
</protein>
<evidence type="ECO:0000256" key="1">
    <source>
        <dbReference type="ARBA" id="ARBA00001933"/>
    </source>
</evidence>
<comment type="cofactor">
    <cofactor evidence="1">
        <name>pyridoxal 5'-phosphate</name>
        <dbReference type="ChEBI" id="CHEBI:597326"/>
    </cofactor>
</comment>
<dbReference type="NCBIfam" id="NF003032">
    <property type="entry name" value="PRK03910.1-5"/>
    <property type="match status" value="1"/>
</dbReference>
<evidence type="ECO:0000256" key="5">
    <source>
        <dbReference type="ARBA" id="ARBA00066825"/>
    </source>
</evidence>
<comment type="similarity">
    <text evidence="2">Belongs to the ACC deaminase/D-cysteine desulfhydrase family.</text>
</comment>